<dbReference type="Gene3D" id="3.10.590.10">
    <property type="entry name" value="ph1033 like domains"/>
    <property type="match status" value="1"/>
</dbReference>
<dbReference type="EMBL" id="KQ996399">
    <property type="protein sequence ID" value="KZV45317.1"/>
    <property type="molecule type" value="Genomic_DNA"/>
</dbReference>
<dbReference type="AlphaFoldDB" id="A0A2Z7CHE7"/>
<comment type="function">
    <text evidence="1">Specifically recognizes and binds N6-methyladenosine (m6A)-containing RNAs, and regulates mRNA stability. M6A is a modification present at internal sites of mRNAs and some non-coding RNAs and plays a role in mRNA stability and processing.</text>
</comment>
<feature type="region of interest" description="Disordered" evidence="2">
    <location>
        <begin position="17"/>
        <end position="59"/>
    </location>
</feature>
<dbReference type="PANTHER" id="PTHR12357:SF3">
    <property type="entry name" value="YTH DOMAIN-CONTAINING PROTEIN 1"/>
    <property type="match status" value="1"/>
</dbReference>
<dbReference type="InterPro" id="IPR007275">
    <property type="entry name" value="YTH_domain"/>
</dbReference>
<dbReference type="GO" id="GO:1990247">
    <property type="term" value="F:N6-methyladenosine-containing RNA reader activity"/>
    <property type="evidence" value="ECO:0007669"/>
    <property type="project" value="UniProtKB-UniRule"/>
</dbReference>
<dbReference type="PROSITE" id="PS50882">
    <property type="entry name" value="YTH"/>
    <property type="match status" value="1"/>
</dbReference>
<dbReference type="CDD" id="cd21134">
    <property type="entry name" value="YTH"/>
    <property type="match status" value="1"/>
</dbReference>
<feature type="region of interest" description="Disordered" evidence="2">
    <location>
        <begin position="352"/>
        <end position="395"/>
    </location>
</feature>
<feature type="compositionally biased region" description="Basic residues" evidence="2">
    <location>
        <begin position="385"/>
        <end position="395"/>
    </location>
</feature>
<dbReference type="GO" id="GO:0005654">
    <property type="term" value="C:nucleoplasm"/>
    <property type="evidence" value="ECO:0007669"/>
    <property type="project" value="TreeGrafter"/>
</dbReference>
<feature type="compositionally biased region" description="Polar residues" evidence="2">
    <location>
        <begin position="44"/>
        <end position="59"/>
    </location>
</feature>
<dbReference type="PANTHER" id="PTHR12357">
    <property type="entry name" value="YTH YT521-B HOMOLOGY DOMAIN-CONTAINING"/>
    <property type="match status" value="1"/>
</dbReference>
<accession>A0A2Z7CHE7</accession>
<dbReference type="Proteomes" id="UP000250235">
    <property type="component" value="Unassembled WGS sequence"/>
</dbReference>
<name>A0A2Z7CHE7_9LAMI</name>
<dbReference type="InterPro" id="IPR045168">
    <property type="entry name" value="YTH_prot"/>
</dbReference>
<sequence>MGMSSTVQEITPLVDSSEFECIKDQEKSSTPAASPRGKLKEEASNSGADDQLNSYDGVGTSNKMKRAELSNTRYFIIKSLNHQNIQLSIKKGIWATQVMNEPILEEAFLNSSKVILIFSVNMSGFFQGYAQMISSVGWRRDNIWSQGSGKNNPWGRSFKVKWLCLHDLPFQSTLHLKNPWNDYKPVKISRDCQELPQDIAEALCDLLDQGNTMVARLKRDETSGDDFPRRRRYVEPFHSKQDEDFNMNLVHMAPMLYPPLLYQPQSEASGFHLQQWRSCLPDKSSIFNGTTNVKQLKHCQINGSATSNLNNSSRIDSWGLSADWSPLDGSLTEDAILEMSYEEYLEAHSQSSRKFHHSVGGPSASFPKSSSSKERSDESQTASTSKKRTYRQALE</sequence>
<dbReference type="GO" id="GO:0000398">
    <property type="term" value="P:mRNA splicing, via spliceosome"/>
    <property type="evidence" value="ECO:0007669"/>
    <property type="project" value="TreeGrafter"/>
</dbReference>
<keyword evidence="1" id="KW-0694">RNA-binding</keyword>
<evidence type="ECO:0000313" key="4">
    <source>
        <dbReference type="EMBL" id="KZV45317.1"/>
    </source>
</evidence>
<evidence type="ECO:0000313" key="5">
    <source>
        <dbReference type="Proteomes" id="UP000250235"/>
    </source>
</evidence>
<gene>
    <name evidence="4" type="ORF">F511_04055</name>
</gene>
<protein>
    <recommendedName>
        <fullName evidence="1">YTH domain-containing family protein</fullName>
    </recommendedName>
</protein>
<evidence type="ECO:0000259" key="3">
    <source>
        <dbReference type="PROSITE" id="PS50882"/>
    </source>
</evidence>
<comment type="similarity">
    <text evidence="1">Belongs to the YTHDF family.</text>
</comment>
<dbReference type="GO" id="GO:0048024">
    <property type="term" value="P:regulation of mRNA splicing, via spliceosome"/>
    <property type="evidence" value="ECO:0007669"/>
    <property type="project" value="TreeGrafter"/>
</dbReference>
<reference evidence="4 5" key="1">
    <citation type="journal article" date="2015" name="Proc. Natl. Acad. Sci. U.S.A.">
        <title>The resurrection genome of Boea hygrometrica: A blueprint for survival of dehydration.</title>
        <authorList>
            <person name="Xiao L."/>
            <person name="Yang G."/>
            <person name="Zhang L."/>
            <person name="Yang X."/>
            <person name="Zhao S."/>
            <person name="Ji Z."/>
            <person name="Zhou Q."/>
            <person name="Hu M."/>
            <person name="Wang Y."/>
            <person name="Chen M."/>
            <person name="Xu Y."/>
            <person name="Jin H."/>
            <person name="Xiao X."/>
            <person name="Hu G."/>
            <person name="Bao F."/>
            <person name="Hu Y."/>
            <person name="Wan P."/>
            <person name="Li L."/>
            <person name="Deng X."/>
            <person name="Kuang T."/>
            <person name="Xiang C."/>
            <person name="Zhu J.K."/>
            <person name="Oliver M.J."/>
            <person name="He Y."/>
        </authorList>
    </citation>
    <scope>NUCLEOTIDE SEQUENCE [LARGE SCALE GENOMIC DNA]</scope>
    <source>
        <strain evidence="5">cv. XS01</strain>
    </source>
</reference>
<evidence type="ECO:0000256" key="1">
    <source>
        <dbReference type="RuleBase" id="RU369095"/>
    </source>
</evidence>
<evidence type="ECO:0000256" key="2">
    <source>
        <dbReference type="SAM" id="MobiDB-lite"/>
    </source>
</evidence>
<organism evidence="4 5">
    <name type="scientific">Dorcoceras hygrometricum</name>
    <dbReference type="NCBI Taxonomy" id="472368"/>
    <lineage>
        <taxon>Eukaryota</taxon>
        <taxon>Viridiplantae</taxon>
        <taxon>Streptophyta</taxon>
        <taxon>Embryophyta</taxon>
        <taxon>Tracheophyta</taxon>
        <taxon>Spermatophyta</taxon>
        <taxon>Magnoliopsida</taxon>
        <taxon>eudicotyledons</taxon>
        <taxon>Gunneridae</taxon>
        <taxon>Pentapetalae</taxon>
        <taxon>asterids</taxon>
        <taxon>lamiids</taxon>
        <taxon>Lamiales</taxon>
        <taxon>Gesneriaceae</taxon>
        <taxon>Didymocarpoideae</taxon>
        <taxon>Trichosporeae</taxon>
        <taxon>Loxocarpinae</taxon>
        <taxon>Dorcoceras</taxon>
    </lineage>
</organism>
<dbReference type="Pfam" id="PF04146">
    <property type="entry name" value="YTH"/>
    <property type="match status" value="1"/>
</dbReference>
<keyword evidence="5" id="KW-1185">Reference proteome</keyword>
<dbReference type="GO" id="GO:0003729">
    <property type="term" value="F:mRNA binding"/>
    <property type="evidence" value="ECO:0007669"/>
    <property type="project" value="UniProtKB-UniRule"/>
</dbReference>
<feature type="domain" description="YTH" evidence="3">
    <location>
        <begin position="72"/>
        <end position="207"/>
    </location>
</feature>
<proteinExistence type="inferred from homology"/>
<dbReference type="OrthoDB" id="6103986at2759"/>